<dbReference type="GO" id="GO:0000976">
    <property type="term" value="F:transcription cis-regulatory region binding"/>
    <property type="evidence" value="ECO:0007669"/>
    <property type="project" value="TreeGrafter"/>
</dbReference>
<keyword evidence="5" id="KW-0804">Transcription</keyword>
<keyword evidence="1 6" id="KW-0597">Phosphoprotein</keyword>
<evidence type="ECO:0000256" key="3">
    <source>
        <dbReference type="ARBA" id="ARBA00023015"/>
    </source>
</evidence>
<dbReference type="GO" id="GO:0032993">
    <property type="term" value="C:protein-DNA complex"/>
    <property type="evidence" value="ECO:0007669"/>
    <property type="project" value="TreeGrafter"/>
</dbReference>
<feature type="DNA-binding region" description="OmpR/PhoB-type" evidence="7">
    <location>
        <begin position="129"/>
        <end position="227"/>
    </location>
</feature>
<dbReference type="InterPro" id="IPR001867">
    <property type="entry name" value="OmpR/PhoB-type_DNA-bd"/>
</dbReference>
<gene>
    <name evidence="10" type="ORF">EPD60_11150</name>
</gene>
<dbReference type="EMBL" id="SJZI01000042">
    <property type="protein sequence ID" value="TCJ14533.1"/>
    <property type="molecule type" value="Genomic_DNA"/>
</dbReference>
<dbReference type="FunFam" id="3.40.50.2300:FF:000001">
    <property type="entry name" value="DNA-binding response regulator PhoB"/>
    <property type="match status" value="1"/>
</dbReference>
<dbReference type="Proteomes" id="UP000295334">
    <property type="component" value="Unassembled WGS sequence"/>
</dbReference>
<dbReference type="SUPFAM" id="SSF52172">
    <property type="entry name" value="CheY-like"/>
    <property type="match status" value="1"/>
</dbReference>
<accession>A0A4R1BC05</accession>
<dbReference type="PROSITE" id="PS50110">
    <property type="entry name" value="RESPONSE_REGULATORY"/>
    <property type="match status" value="1"/>
</dbReference>
<reference evidence="10 11" key="1">
    <citation type="submission" date="2019-03" db="EMBL/GenBank/DDBJ databases">
        <authorList>
            <person name="Kim M.K.M."/>
        </authorList>
    </citation>
    <scope>NUCLEOTIDE SEQUENCE [LARGE SCALE GENOMIC DNA]</scope>
    <source>
        <strain evidence="10 11">17J68-12</strain>
    </source>
</reference>
<evidence type="ECO:0000256" key="2">
    <source>
        <dbReference type="ARBA" id="ARBA00023012"/>
    </source>
</evidence>
<dbReference type="CDD" id="cd00383">
    <property type="entry name" value="trans_reg_C"/>
    <property type="match status" value="1"/>
</dbReference>
<dbReference type="GO" id="GO:0006355">
    <property type="term" value="P:regulation of DNA-templated transcription"/>
    <property type="evidence" value="ECO:0007669"/>
    <property type="project" value="InterPro"/>
</dbReference>
<name>A0A4R1BC05_9BACT</name>
<protein>
    <submittedName>
        <fullName evidence="10">Response regulator transcription factor</fullName>
    </submittedName>
</protein>
<evidence type="ECO:0000259" key="8">
    <source>
        <dbReference type="PROSITE" id="PS50110"/>
    </source>
</evidence>
<organism evidence="10 11">
    <name type="scientific">Flaviaesturariibacter flavus</name>
    <dbReference type="NCBI Taxonomy" id="2502780"/>
    <lineage>
        <taxon>Bacteria</taxon>
        <taxon>Pseudomonadati</taxon>
        <taxon>Bacteroidota</taxon>
        <taxon>Chitinophagia</taxon>
        <taxon>Chitinophagales</taxon>
        <taxon>Chitinophagaceae</taxon>
        <taxon>Flaviaestuariibacter</taxon>
    </lineage>
</organism>
<dbReference type="OrthoDB" id="9790442at2"/>
<keyword evidence="4 7" id="KW-0238">DNA-binding</keyword>
<evidence type="ECO:0000313" key="11">
    <source>
        <dbReference type="Proteomes" id="UP000295334"/>
    </source>
</evidence>
<keyword evidence="11" id="KW-1185">Reference proteome</keyword>
<dbReference type="Pfam" id="PF00072">
    <property type="entry name" value="Response_reg"/>
    <property type="match status" value="1"/>
</dbReference>
<dbReference type="InterPro" id="IPR039420">
    <property type="entry name" value="WalR-like"/>
</dbReference>
<evidence type="ECO:0000256" key="4">
    <source>
        <dbReference type="ARBA" id="ARBA00023125"/>
    </source>
</evidence>
<dbReference type="GO" id="GO:0005829">
    <property type="term" value="C:cytosol"/>
    <property type="evidence" value="ECO:0007669"/>
    <property type="project" value="TreeGrafter"/>
</dbReference>
<dbReference type="InterPro" id="IPR036388">
    <property type="entry name" value="WH-like_DNA-bd_sf"/>
</dbReference>
<evidence type="ECO:0000256" key="1">
    <source>
        <dbReference type="ARBA" id="ARBA00022553"/>
    </source>
</evidence>
<dbReference type="SMART" id="SM00862">
    <property type="entry name" value="Trans_reg_C"/>
    <property type="match status" value="1"/>
</dbReference>
<evidence type="ECO:0000256" key="5">
    <source>
        <dbReference type="ARBA" id="ARBA00023163"/>
    </source>
</evidence>
<dbReference type="PROSITE" id="PS51755">
    <property type="entry name" value="OMPR_PHOB"/>
    <property type="match status" value="1"/>
</dbReference>
<dbReference type="AlphaFoldDB" id="A0A4R1BC05"/>
<dbReference type="GO" id="GO:0000156">
    <property type="term" value="F:phosphorelay response regulator activity"/>
    <property type="evidence" value="ECO:0007669"/>
    <property type="project" value="TreeGrafter"/>
</dbReference>
<dbReference type="InterPro" id="IPR001789">
    <property type="entry name" value="Sig_transdc_resp-reg_receiver"/>
</dbReference>
<dbReference type="InterPro" id="IPR011006">
    <property type="entry name" value="CheY-like_superfamily"/>
</dbReference>
<evidence type="ECO:0000313" key="10">
    <source>
        <dbReference type="EMBL" id="TCJ14533.1"/>
    </source>
</evidence>
<proteinExistence type="predicted"/>
<sequence>MSEQAILIVEDETRLAQALAQGLREEGHQVSVASDGIQGWLEFQSGQFDLVLLDINLPKQNGYSLCASIRSLRPQVPVIMLTALGQLEDKVKGYSAGADDYMVKPFEFRELRLKVGAILRRAATRQEPELQLVAADLVLDLNTREAMRGGQPIRLTAKEFQLLEFLVRNANRVVSRADIAFHVWEINFETNTNYIDVYISYLRGKVDKPFPEKLIHTLVGMGYVLRA</sequence>
<dbReference type="CDD" id="cd19935">
    <property type="entry name" value="REC_OmpR_CusR-like"/>
    <property type="match status" value="1"/>
</dbReference>
<dbReference type="FunFam" id="1.10.10.10:FF:000005">
    <property type="entry name" value="Two-component system response regulator"/>
    <property type="match status" value="1"/>
</dbReference>
<feature type="domain" description="OmpR/PhoB-type" evidence="9">
    <location>
        <begin position="129"/>
        <end position="227"/>
    </location>
</feature>
<dbReference type="PANTHER" id="PTHR48111:SF22">
    <property type="entry name" value="REGULATOR OF RPOS"/>
    <property type="match status" value="1"/>
</dbReference>
<dbReference type="Gene3D" id="3.40.50.2300">
    <property type="match status" value="1"/>
</dbReference>
<dbReference type="PANTHER" id="PTHR48111">
    <property type="entry name" value="REGULATOR OF RPOS"/>
    <property type="match status" value="1"/>
</dbReference>
<feature type="modified residue" description="4-aspartylphosphate" evidence="6">
    <location>
        <position position="54"/>
    </location>
</feature>
<dbReference type="SMART" id="SM00448">
    <property type="entry name" value="REC"/>
    <property type="match status" value="1"/>
</dbReference>
<keyword evidence="3" id="KW-0805">Transcription regulation</keyword>
<comment type="caution">
    <text evidence="10">The sequence shown here is derived from an EMBL/GenBank/DDBJ whole genome shotgun (WGS) entry which is preliminary data.</text>
</comment>
<dbReference type="Gene3D" id="6.10.250.690">
    <property type="match status" value="1"/>
</dbReference>
<feature type="domain" description="Response regulatory" evidence="8">
    <location>
        <begin position="5"/>
        <end position="119"/>
    </location>
</feature>
<keyword evidence="2" id="KW-0902">Two-component regulatory system</keyword>
<evidence type="ECO:0000256" key="7">
    <source>
        <dbReference type="PROSITE-ProRule" id="PRU01091"/>
    </source>
</evidence>
<evidence type="ECO:0000256" key="6">
    <source>
        <dbReference type="PROSITE-ProRule" id="PRU00169"/>
    </source>
</evidence>
<dbReference type="Pfam" id="PF00486">
    <property type="entry name" value="Trans_reg_C"/>
    <property type="match status" value="1"/>
</dbReference>
<dbReference type="Gene3D" id="1.10.10.10">
    <property type="entry name" value="Winged helix-like DNA-binding domain superfamily/Winged helix DNA-binding domain"/>
    <property type="match status" value="1"/>
</dbReference>
<dbReference type="RefSeq" id="WP_131449523.1">
    <property type="nucleotide sequence ID" value="NZ_SJZI01000042.1"/>
</dbReference>
<evidence type="ECO:0000259" key="9">
    <source>
        <dbReference type="PROSITE" id="PS51755"/>
    </source>
</evidence>